<name>A0A0W0I5Y2_PSEFL</name>
<evidence type="ECO:0000313" key="2">
    <source>
        <dbReference type="Proteomes" id="UP000054197"/>
    </source>
</evidence>
<protein>
    <submittedName>
        <fullName evidence="1">Thymidine phosphorylase</fullName>
    </submittedName>
</protein>
<comment type="caution">
    <text evidence="1">The sequence shown here is derived from an EMBL/GenBank/DDBJ whole genome shotgun (WGS) entry which is preliminary data.</text>
</comment>
<dbReference type="EMBL" id="LKEF01000001">
    <property type="protein sequence ID" value="KTB68547.1"/>
    <property type="molecule type" value="Genomic_DNA"/>
</dbReference>
<dbReference type="InterPro" id="IPR012434">
    <property type="entry name" value="DUF1631"/>
</dbReference>
<sequence>MHIDGKVVPINRAQTTPSPLARLPVVLLQVRDKAAQQLQQGLQELFDNADDTLFEMADKARSNVDHHIFFEAMRDLRLKRKNFERVFMEQLFAAFIDLGQAERGEFHLVPVVSYEAAPGTSSDELEKAVALEAMLGRVRHRDGLALGQLTARLGALLGNPLDERDNPLGPALLCEFFLRAGRSLGVEIRVKLIMLKLFEKYVLSDADQLYAEANQLLVATGVLPQLKAVPSRRPGGCAAREQQPEGNLPIVDPPMDENGQQAFAALQKLLAAVRGSVAPTLEASAEPQPIATRDLLRLLSHLQQYVPEPEVEDDFDLRNQLEQLLTRVSVKSGKSRVVENADEDVINLVALLFEFILTDHSVPDVFKALIARLQIPLLKVAVLDKSFFSRPSHPARRMLNEIAGAAMTWSPRDDYQRDSLYLRTEQVVQRLLNEFVEDLGIFPQVLAQFSAFTADERQRSELLEQHTCEAEEGRVRTDAARQRVAEVLNRRLVGRVLPQAVVQFIQQAWSQVLLLASLKQGEQSVQWQAAVRTLDELIWSVSLQKDTEAGRHLLEQLPGLLKALRDGLTSAAFDPFSTREFFVRLQAMHLQSFEGERLDTLIEVREPFSLSSHVPDLTPSLPSDDPALLKVQQLRIGNWFEFQQGDGSRLRCKLKAIMAPTNRYIFVSRTGLKVLDKSAGQLAMALKQGTLRHLDEGLLFDRALASVIGTLRQLNRGK</sequence>
<evidence type="ECO:0000313" key="1">
    <source>
        <dbReference type="EMBL" id="KTB68547.1"/>
    </source>
</evidence>
<dbReference type="Proteomes" id="UP000054197">
    <property type="component" value="Unassembled WGS sequence"/>
</dbReference>
<gene>
    <name evidence="1" type="ORF">AO063_08750</name>
</gene>
<dbReference type="RefSeq" id="WP_058419282.1">
    <property type="nucleotide sequence ID" value="NZ_LKEF01000001.1"/>
</dbReference>
<accession>A0A0W0I5Y2</accession>
<organism evidence="1 2">
    <name type="scientific">Pseudomonas fluorescens ICMP 11288</name>
    <dbReference type="NCBI Taxonomy" id="1198309"/>
    <lineage>
        <taxon>Bacteria</taxon>
        <taxon>Pseudomonadati</taxon>
        <taxon>Pseudomonadota</taxon>
        <taxon>Gammaproteobacteria</taxon>
        <taxon>Pseudomonadales</taxon>
        <taxon>Pseudomonadaceae</taxon>
        <taxon>Pseudomonas</taxon>
    </lineage>
</organism>
<reference evidence="1 2" key="1">
    <citation type="submission" date="2015-09" db="EMBL/GenBank/DDBJ databases">
        <title>Genome sequence of ICMP 11288.</title>
        <authorList>
            <person name="Visnovsky S."/>
            <person name="Lu A."/>
            <person name="Panda P."/>
            <person name="Pitman A."/>
        </authorList>
    </citation>
    <scope>NUCLEOTIDE SEQUENCE [LARGE SCALE GENOMIC DNA]</scope>
    <source>
        <strain evidence="1 2">ICMP 11288</strain>
    </source>
</reference>
<dbReference type="AlphaFoldDB" id="A0A0W0I5Y2"/>
<proteinExistence type="predicted"/>
<dbReference type="Pfam" id="PF07793">
    <property type="entry name" value="DUF1631"/>
    <property type="match status" value="1"/>
</dbReference>